<evidence type="ECO:0000313" key="4">
    <source>
        <dbReference type="Proteomes" id="UP001055167"/>
    </source>
</evidence>
<keyword evidence="4" id="KW-1185">Reference proteome</keyword>
<feature type="region of interest" description="Disordered" evidence="1">
    <location>
        <begin position="47"/>
        <end position="102"/>
    </location>
</feature>
<sequence length="102" mass="10222">MRASLPAKGAALGGLMVLMAQPGPSWHGVCAGAAGLVGFSVLALAARSKPAPARRPQPQPPGPAPAPERPSPFEGLREGALAPGPHASLLMPVAAMTRRPPP</sequence>
<evidence type="ECO:0000313" key="3">
    <source>
        <dbReference type="EMBL" id="GJD51155.1"/>
    </source>
</evidence>
<organism evidence="3 4">
    <name type="scientific">Methylobacterium crusticola</name>
    <dbReference type="NCBI Taxonomy" id="1697972"/>
    <lineage>
        <taxon>Bacteria</taxon>
        <taxon>Pseudomonadati</taxon>
        <taxon>Pseudomonadota</taxon>
        <taxon>Alphaproteobacteria</taxon>
        <taxon>Hyphomicrobiales</taxon>
        <taxon>Methylobacteriaceae</taxon>
        <taxon>Methylobacterium</taxon>
    </lineage>
</organism>
<feature type="compositionally biased region" description="Pro residues" evidence="1">
    <location>
        <begin position="53"/>
        <end position="70"/>
    </location>
</feature>
<comment type="caution">
    <text evidence="3">The sequence shown here is derived from an EMBL/GenBank/DDBJ whole genome shotgun (WGS) entry which is preliminary data.</text>
</comment>
<keyword evidence="2" id="KW-0812">Transmembrane</keyword>
<dbReference type="EMBL" id="BPQH01000012">
    <property type="protein sequence ID" value="GJD51155.1"/>
    <property type="molecule type" value="Genomic_DNA"/>
</dbReference>
<accession>A0ABQ4R1Z1</accession>
<gene>
    <name evidence="3" type="ORF">OPKNFCMD_3907</name>
</gene>
<proteinExistence type="predicted"/>
<dbReference type="Proteomes" id="UP001055167">
    <property type="component" value="Unassembled WGS sequence"/>
</dbReference>
<keyword evidence="2" id="KW-0472">Membrane</keyword>
<feature type="transmembrane region" description="Helical" evidence="2">
    <location>
        <begin position="25"/>
        <end position="46"/>
    </location>
</feature>
<evidence type="ECO:0000256" key="2">
    <source>
        <dbReference type="SAM" id="Phobius"/>
    </source>
</evidence>
<reference evidence="3" key="1">
    <citation type="journal article" date="2021" name="Front. Microbiol.">
        <title>Comprehensive Comparative Genomics and Phenotyping of Methylobacterium Species.</title>
        <authorList>
            <person name="Alessa O."/>
            <person name="Ogura Y."/>
            <person name="Fujitani Y."/>
            <person name="Takami H."/>
            <person name="Hayashi T."/>
            <person name="Sahin N."/>
            <person name="Tani A."/>
        </authorList>
    </citation>
    <scope>NUCLEOTIDE SEQUENCE</scope>
    <source>
        <strain evidence="3">KCTC 52305</strain>
    </source>
</reference>
<evidence type="ECO:0000256" key="1">
    <source>
        <dbReference type="SAM" id="MobiDB-lite"/>
    </source>
</evidence>
<reference evidence="3" key="2">
    <citation type="submission" date="2021-08" db="EMBL/GenBank/DDBJ databases">
        <authorList>
            <person name="Tani A."/>
            <person name="Ola A."/>
            <person name="Ogura Y."/>
            <person name="Katsura K."/>
            <person name="Hayashi T."/>
        </authorList>
    </citation>
    <scope>NUCLEOTIDE SEQUENCE</scope>
    <source>
        <strain evidence="3">KCTC 52305</strain>
    </source>
</reference>
<keyword evidence="2" id="KW-1133">Transmembrane helix</keyword>
<protein>
    <submittedName>
        <fullName evidence="3">Uncharacterized protein</fullName>
    </submittedName>
</protein>
<dbReference type="RefSeq" id="WP_128566262.1">
    <property type="nucleotide sequence ID" value="NZ_BPQH01000012.1"/>
</dbReference>
<name>A0ABQ4R1Z1_9HYPH</name>